<dbReference type="AlphaFoldDB" id="A0A6J5X499"/>
<dbReference type="Proteomes" id="UP000507245">
    <property type="component" value="Unassembled WGS sequence"/>
</dbReference>
<reference evidence="2" key="1">
    <citation type="journal article" date="2020" name="Genome Biol.">
        <title>Gamete binning: chromosome-level and haplotype-resolved genome assembly enabled by high-throughput single-cell sequencing of gamete genomes.</title>
        <authorList>
            <person name="Campoy J.A."/>
            <person name="Sun H."/>
            <person name="Goel M."/>
            <person name="Jiao W.-B."/>
            <person name="Folz-Donahue K."/>
            <person name="Wang N."/>
            <person name="Rubio M."/>
            <person name="Liu C."/>
            <person name="Kukat C."/>
            <person name="Ruiz D."/>
            <person name="Huettel B."/>
            <person name="Schneeberger K."/>
        </authorList>
    </citation>
    <scope>NUCLEOTIDE SEQUENCE [LARGE SCALE GENOMIC DNA]</scope>
    <source>
        <strain evidence="2">cv. Rojo Pasion</strain>
    </source>
</reference>
<evidence type="ECO:0008006" key="3">
    <source>
        <dbReference type="Google" id="ProtNLM"/>
    </source>
</evidence>
<dbReference type="OrthoDB" id="1906820at2759"/>
<evidence type="ECO:0000313" key="1">
    <source>
        <dbReference type="EMBL" id="CAB4308530.1"/>
    </source>
</evidence>
<gene>
    <name evidence="1" type="ORF">ORAREDHAP_LOCUS28053</name>
</gene>
<protein>
    <recommendedName>
        <fullName evidence="3">RNase H type-1 domain-containing protein</fullName>
    </recommendedName>
</protein>
<organism evidence="1 2">
    <name type="scientific">Prunus armeniaca</name>
    <name type="common">Apricot</name>
    <name type="synonym">Armeniaca vulgaris</name>
    <dbReference type="NCBI Taxonomy" id="36596"/>
    <lineage>
        <taxon>Eukaryota</taxon>
        <taxon>Viridiplantae</taxon>
        <taxon>Streptophyta</taxon>
        <taxon>Embryophyta</taxon>
        <taxon>Tracheophyta</taxon>
        <taxon>Spermatophyta</taxon>
        <taxon>Magnoliopsida</taxon>
        <taxon>eudicotyledons</taxon>
        <taxon>Gunneridae</taxon>
        <taxon>Pentapetalae</taxon>
        <taxon>rosids</taxon>
        <taxon>fabids</taxon>
        <taxon>Rosales</taxon>
        <taxon>Rosaceae</taxon>
        <taxon>Amygdaloideae</taxon>
        <taxon>Amygdaleae</taxon>
        <taxon>Prunus</taxon>
    </lineage>
</organism>
<proteinExistence type="predicted"/>
<evidence type="ECO:0000313" key="2">
    <source>
        <dbReference type="Proteomes" id="UP000507245"/>
    </source>
</evidence>
<sequence length="125" mass="14014">MKFQDIPLLMWIHYVDKTASLRIGFPTNLGSYRWPGTHICLESDAQGMINSVLNRGVDLSPFGCLVEDYQLLLRAACFVYVVHGFREVNCVADRLAHYALLMRSNGGTPPLFGSLIRLSKILAEV</sequence>
<keyword evidence="2" id="KW-1185">Reference proteome</keyword>
<name>A0A6J5X499_PRUAR</name>
<accession>A0A6J5X499</accession>
<dbReference type="EMBL" id="CAEKKB010000004">
    <property type="protein sequence ID" value="CAB4308530.1"/>
    <property type="molecule type" value="Genomic_DNA"/>
</dbReference>